<evidence type="ECO:0000313" key="2">
    <source>
        <dbReference type="EMBL" id="EOR95984.1"/>
    </source>
</evidence>
<feature type="signal peptide" evidence="1">
    <location>
        <begin position="1"/>
        <end position="21"/>
    </location>
</feature>
<sequence length="212" mass="24295">MRKQTRVLVLALTIASFGLNAQTRYEQEMKTTIDALDKAENLMTFKSLANKFEAISKVEKDRWLPKYYVSYTYTVMAHFEKETDSKDKSLEVAQRYFNEAKDQSGDKEELAILQTYIHQSDFFASPMARLKTFLATSSEIDDLLKLYPNNPRLNLLEGIQLFHKPSFLGGGASKAKPFLQKAAVNYIKQQSMTSLDPAWGKSLTTYYLQKCI</sequence>
<keyword evidence="3" id="KW-1185">Reference proteome</keyword>
<dbReference type="AlphaFoldDB" id="R9H471"/>
<dbReference type="STRING" id="1150600.ADIARSV_0800"/>
<reference evidence="2 3" key="1">
    <citation type="journal article" date="2013" name="Genome Announc.">
        <title>Draft Genome Sequence of Arcticibacter svalbardensis Strain MN12-7T, a Member of the Family Sphingobacteriaceae Isolated from an Arctic Soil Sample.</title>
        <authorList>
            <person name="Shivaji S."/>
            <person name="Ara S."/>
            <person name="Prasad S."/>
            <person name="Manasa B.P."/>
            <person name="Begum Z."/>
            <person name="Singh A."/>
            <person name="Kumar Pinnaka A."/>
        </authorList>
    </citation>
    <scope>NUCLEOTIDE SEQUENCE [LARGE SCALE GENOMIC DNA]</scope>
    <source>
        <strain evidence="2 3">MN12-7</strain>
    </source>
</reference>
<dbReference type="eggNOG" id="ENOG502ZB91">
    <property type="taxonomic scope" value="Bacteria"/>
</dbReference>
<proteinExistence type="predicted"/>
<comment type="caution">
    <text evidence="2">The sequence shown here is derived from an EMBL/GenBank/DDBJ whole genome shotgun (WGS) entry which is preliminary data.</text>
</comment>
<feature type="chain" id="PRO_5004482169" evidence="1">
    <location>
        <begin position="22"/>
        <end position="212"/>
    </location>
</feature>
<organism evidence="2 3">
    <name type="scientific">Arcticibacter svalbardensis MN12-7</name>
    <dbReference type="NCBI Taxonomy" id="1150600"/>
    <lineage>
        <taxon>Bacteria</taxon>
        <taxon>Pseudomonadati</taxon>
        <taxon>Bacteroidota</taxon>
        <taxon>Sphingobacteriia</taxon>
        <taxon>Sphingobacteriales</taxon>
        <taxon>Sphingobacteriaceae</taxon>
        <taxon>Arcticibacter</taxon>
    </lineage>
</organism>
<gene>
    <name evidence="2" type="ORF">ADIARSV_0800</name>
</gene>
<accession>R9H471</accession>
<protein>
    <submittedName>
        <fullName evidence="2">Uncharacterized protein</fullName>
    </submittedName>
</protein>
<keyword evidence="1" id="KW-0732">Signal</keyword>
<evidence type="ECO:0000313" key="3">
    <source>
        <dbReference type="Proteomes" id="UP000014174"/>
    </source>
</evidence>
<name>R9H471_9SPHI</name>
<dbReference type="EMBL" id="AQPN01000032">
    <property type="protein sequence ID" value="EOR95984.1"/>
    <property type="molecule type" value="Genomic_DNA"/>
</dbReference>
<dbReference type="Proteomes" id="UP000014174">
    <property type="component" value="Unassembled WGS sequence"/>
</dbReference>
<evidence type="ECO:0000256" key="1">
    <source>
        <dbReference type="SAM" id="SignalP"/>
    </source>
</evidence>